<proteinExistence type="predicted"/>
<evidence type="ECO:0000259" key="3">
    <source>
        <dbReference type="Pfam" id="PF25967"/>
    </source>
</evidence>
<dbReference type="PANTHER" id="PTHR30469">
    <property type="entry name" value="MULTIDRUG RESISTANCE PROTEIN MDTA"/>
    <property type="match status" value="1"/>
</dbReference>
<evidence type="ECO:0000313" key="6">
    <source>
        <dbReference type="Proteomes" id="UP000178450"/>
    </source>
</evidence>
<dbReference type="GO" id="GO:0015562">
    <property type="term" value="F:efflux transmembrane transporter activity"/>
    <property type="evidence" value="ECO:0007669"/>
    <property type="project" value="TreeGrafter"/>
</dbReference>
<feature type="domain" description="Multidrug resistance protein MdtA-like C-terminal permuted SH3" evidence="3">
    <location>
        <begin position="348"/>
        <end position="406"/>
    </location>
</feature>
<dbReference type="Proteomes" id="UP000178450">
    <property type="component" value="Unassembled WGS sequence"/>
</dbReference>
<evidence type="ECO:0000259" key="4">
    <source>
        <dbReference type="Pfam" id="PF25990"/>
    </source>
</evidence>
<evidence type="ECO:0000256" key="2">
    <source>
        <dbReference type="SAM" id="Phobius"/>
    </source>
</evidence>
<keyword evidence="2" id="KW-1133">Transmembrane helix</keyword>
<keyword evidence="2" id="KW-0812">Transmembrane</keyword>
<dbReference type="AlphaFoldDB" id="A0A1F7KF33"/>
<gene>
    <name evidence="5" type="ORF">A2209_01835</name>
</gene>
<comment type="caution">
    <text evidence="5">The sequence shown here is derived from an EMBL/GenBank/DDBJ whole genome shotgun (WGS) entry which is preliminary data.</text>
</comment>
<dbReference type="InterPro" id="IPR058627">
    <property type="entry name" value="MdtA-like_C"/>
</dbReference>
<dbReference type="EMBL" id="MGBG01000007">
    <property type="protein sequence ID" value="OGK66472.1"/>
    <property type="molecule type" value="Genomic_DNA"/>
</dbReference>
<feature type="domain" description="YknX-like beta-barrel" evidence="4">
    <location>
        <begin position="267"/>
        <end position="341"/>
    </location>
</feature>
<dbReference type="GO" id="GO:1990281">
    <property type="term" value="C:efflux pump complex"/>
    <property type="evidence" value="ECO:0007669"/>
    <property type="project" value="TreeGrafter"/>
</dbReference>
<feature type="region of interest" description="Disordered" evidence="1">
    <location>
        <begin position="404"/>
        <end position="436"/>
    </location>
</feature>
<dbReference type="Gene3D" id="2.40.50.100">
    <property type="match status" value="1"/>
</dbReference>
<name>A0A1F7KF33_9BACT</name>
<accession>A0A1F7KF33</accession>
<keyword evidence="2" id="KW-0472">Membrane</keyword>
<sequence length="436" mass="45510">MNKLVSSWKARLVILVVAIGFGLGAWQLFGKTNQAKVSYETIVAEKSTFISSISGSGIITSGNYTNVTTKTAGVVSKVYVTNGDTVTQGQKIAEVELDDYAKERQSAAWVAYLEAKELSLAAVSGKSEADIAMWQAQQAVIDAQEALDDLNNGGNNPATDEEYTESERAIIPKTLDQKREAFTVAEAKYLNADADISNASAKVTAALRDYQENSATIVAPADGEITDLALAEGLIVAASSTTSQTSGATIVSAQTVGKINNSNGQLIATVNLTEIDIINVKANQKVTLTLDAYEDKTFTGKVMAVNTNGSVSSGVTSYPATILLDPVSVEIYPNMAVSVEIITSIIPDVIVLPAAAVQLIGGQNSVQVKKDGEVATVQVEVGDASDSQIIITSGIREGDEIITSTITDSSDKQDDTSSPFSGTGGGRGGFGGGVPF</sequence>
<reference evidence="5 6" key="1">
    <citation type="journal article" date="2016" name="Nat. Commun.">
        <title>Thousands of microbial genomes shed light on interconnected biogeochemical processes in an aquifer system.</title>
        <authorList>
            <person name="Anantharaman K."/>
            <person name="Brown C.T."/>
            <person name="Hug L.A."/>
            <person name="Sharon I."/>
            <person name="Castelle C.J."/>
            <person name="Probst A.J."/>
            <person name="Thomas B.C."/>
            <person name="Singh A."/>
            <person name="Wilkins M.J."/>
            <person name="Karaoz U."/>
            <person name="Brodie E.L."/>
            <person name="Williams K.H."/>
            <person name="Hubbard S.S."/>
            <person name="Banfield J.F."/>
        </authorList>
    </citation>
    <scope>NUCLEOTIDE SEQUENCE [LARGE SCALE GENOMIC DNA]</scope>
</reference>
<feature type="compositionally biased region" description="Gly residues" evidence="1">
    <location>
        <begin position="422"/>
        <end position="436"/>
    </location>
</feature>
<organism evidence="5 6">
    <name type="scientific">Candidatus Roizmanbacteria bacterium RIFOXYA1_FULL_41_12</name>
    <dbReference type="NCBI Taxonomy" id="1802082"/>
    <lineage>
        <taxon>Bacteria</taxon>
        <taxon>Candidatus Roizmaniibacteriota</taxon>
    </lineage>
</organism>
<dbReference type="PANTHER" id="PTHR30469:SF33">
    <property type="entry name" value="SLR1207 PROTEIN"/>
    <property type="match status" value="1"/>
</dbReference>
<dbReference type="Pfam" id="PF25967">
    <property type="entry name" value="RND-MFP_C"/>
    <property type="match status" value="1"/>
</dbReference>
<dbReference type="InterPro" id="IPR058636">
    <property type="entry name" value="Beta-barrel_YknX"/>
</dbReference>
<dbReference type="Gene3D" id="2.40.30.170">
    <property type="match status" value="1"/>
</dbReference>
<dbReference type="InterPro" id="IPR011053">
    <property type="entry name" value="Single_hybrid_motif"/>
</dbReference>
<dbReference type="Gene3D" id="2.40.420.20">
    <property type="match status" value="1"/>
</dbReference>
<protein>
    <submittedName>
        <fullName evidence="5">Uncharacterized protein</fullName>
    </submittedName>
</protein>
<dbReference type="SUPFAM" id="SSF51230">
    <property type="entry name" value="Single hybrid motif"/>
    <property type="match status" value="1"/>
</dbReference>
<evidence type="ECO:0000256" key="1">
    <source>
        <dbReference type="SAM" id="MobiDB-lite"/>
    </source>
</evidence>
<feature type="transmembrane region" description="Helical" evidence="2">
    <location>
        <begin position="12"/>
        <end position="29"/>
    </location>
</feature>
<dbReference type="Pfam" id="PF25990">
    <property type="entry name" value="Beta-barrel_YknX"/>
    <property type="match status" value="1"/>
</dbReference>
<evidence type="ECO:0000313" key="5">
    <source>
        <dbReference type="EMBL" id="OGK66472.1"/>
    </source>
</evidence>